<comment type="caution">
    <text evidence="12">Was originally thought to be a dihydrodipicolinate synthase (DHDPS), catalyzing the condensation of (S)-aspartate-beta-semialdehyde [(S)-ASA] and pyruvate to dihydrodipicolinate (DHDP). However, it was shown in E.coli that the product of the enzymatic reaction is not dihydrodipicolinate but in fact (4S)-4-hydroxy-2,3,4,5-tetrahydro-(2S)-dipicolinic acid (HTPA), and that the consecutive dehydration reaction leading to DHDP is not spontaneous but catalyzed by DapB.</text>
</comment>
<evidence type="ECO:0000256" key="9">
    <source>
        <dbReference type="ARBA" id="ARBA00023239"/>
    </source>
</evidence>
<evidence type="ECO:0000313" key="16">
    <source>
        <dbReference type="EMBL" id="NYB76107.1"/>
    </source>
</evidence>
<proteinExistence type="inferred from homology"/>
<evidence type="ECO:0000256" key="1">
    <source>
        <dbReference type="ARBA" id="ARBA00003294"/>
    </source>
</evidence>
<keyword evidence="5 12" id="KW-0963">Cytoplasm</keyword>
<comment type="similarity">
    <text evidence="3 12 13">Belongs to the DapA family.</text>
</comment>
<dbReference type="GO" id="GO:0008840">
    <property type="term" value="F:4-hydroxy-tetrahydrodipicolinate synthase activity"/>
    <property type="evidence" value="ECO:0007669"/>
    <property type="project" value="UniProtKB-UniRule"/>
</dbReference>
<dbReference type="NCBIfam" id="TIGR00674">
    <property type="entry name" value="dapA"/>
    <property type="match status" value="1"/>
</dbReference>
<reference evidence="16" key="1">
    <citation type="submission" date="2020-07" db="EMBL/GenBank/DDBJ databases">
        <title>Genomic analysis of a strain of Sedimentibacter Hydroxybenzoicus DSM7310.</title>
        <authorList>
            <person name="Ma S."/>
        </authorList>
    </citation>
    <scope>NUCLEOTIDE SEQUENCE</scope>
    <source>
        <strain evidence="16">DSM 7310</strain>
    </source>
</reference>
<dbReference type="EMBL" id="JACBNQ010000042">
    <property type="protein sequence ID" value="NYB76107.1"/>
    <property type="molecule type" value="Genomic_DNA"/>
</dbReference>
<keyword evidence="10 12" id="KW-0704">Schiff base</keyword>
<feature type="site" description="Part of a proton relay during catalysis" evidence="12">
    <location>
        <position position="106"/>
    </location>
</feature>
<evidence type="ECO:0000256" key="13">
    <source>
        <dbReference type="PIRNR" id="PIRNR001365"/>
    </source>
</evidence>
<evidence type="ECO:0000256" key="7">
    <source>
        <dbReference type="ARBA" id="ARBA00022915"/>
    </source>
</evidence>
<dbReference type="SUPFAM" id="SSF51569">
    <property type="entry name" value="Aldolase"/>
    <property type="match status" value="1"/>
</dbReference>
<comment type="subcellular location">
    <subcellularLocation>
        <location evidence="12">Cytoplasm</location>
    </subcellularLocation>
</comment>
<evidence type="ECO:0000256" key="10">
    <source>
        <dbReference type="ARBA" id="ARBA00023270"/>
    </source>
</evidence>
<comment type="catalytic activity">
    <reaction evidence="11 12">
        <text>L-aspartate 4-semialdehyde + pyruvate = (2S,4S)-4-hydroxy-2,3,4,5-tetrahydrodipicolinate + H2O + H(+)</text>
        <dbReference type="Rhea" id="RHEA:34171"/>
        <dbReference type="ChEBI" id="CHEBI:15361"/>
        <dbReference type="ChEBI" id="CHEBI:15377"/>
        <dbReference type="ChEBI" id="CHEBI:15378"/>
        <dbReference type="ChEBI" id="CHEBI:67139"/>
        <dbReference type="ChEBI" id="CHEBI:537519"/>
        <dbReference type="EC" id="4.3.3.7"/>
    </reaction>
</comment>
<comment type="pathway">
    <text evidence="2 12">Amino-acid biosynthesis; L-lysine biosynthesis via DAP pathway; (S)-tetrahydrodipicolinate from L-aspartate: step 3/4.</text>
</comment>
<name>A0A974BN03_SEDHY</name>
<evidence type="ECO:0000256" key="6">
    <source>
        <dbReference type="ARBA" id="ARBA00022605"/>
    </source>
</evidence>
<evidence type="ECO:0000256" key="11">
    <source>
        <dbReference type="ARBA" id="ARBA00047836"/>
    </source>
</evidence>
<protein>
    <recommendedName>
        <fullName evidence="4 12">4-hydroxy-tetrahydrodipicolinate synthase</fullName>
        <shortName evidence="12">HTPA synthase</shortName>
        <ecNumber evidence="4 12">4.3.3.7</ecNumber>
    </recommendedName>
</protein>
<dbReference type="SMART" id="SM01130">
    <property type="entry name" value="DHDPS"/>
    <property type="match status" value="1"/>
</dbReference>
<keyword evidence="6 12" id="KW-0028">Amino-acid biosynthesis</keyword>
<evidence type="ECO:0000256" key="12">
    <source>
        <dbReference type="HAMAP-Rule" id="MF_00418"/>
    </source>
</evidence>
<feature type="binding site" evidence="12 15">
    <location>
        <position position="46"/>
    </location>
    <ligand>
        <name>pyruvate</name>
        <dbReference type="ChEBI" id="CHEBI:15361"/>
    </ligand>
</feature>
<dbReference type="PROSITE" id="PS00666">
    <property type="entry name" value="DHDPS_2"/>
    <property type="match status" value="1"/>
</dbReference>
<gene>
    <name evidence="12 16" type="primary">dapA</name>
    <name evidence="16" type="ORF">HZF24_18325</name>
</gene>
<dbReference type="GO" id="GO:0009089">
    <property type="term" value="P:lysine biosynthetic process via diaminopimelate"/>
    <property type="evidence" value="ECO:0007669"/>
    <property type="project" value="UniProtKB-UniRule"/>
</dbReference>
<dbReference type="Gene3D" id="3.20.20.70">
    <property type="entry name" value="Aldolase class I"/>
    <property type="match status" value="1"/>
</dbReference>
<keyword evidence="8 12" id="KW-0457">Lysine biosynthesis</keyword>
<evidence type="ECO:0000256" key="14">
    <source>
        <dbReference type="PIRSR" id="PIRSR001365-1"/>
    </source>
</evidence>
<sequence length="288" mass="31536">MNWGRLITAMVTPFDSELNVDYNQAVKFAEKLVIERSSALLLNGTTGESPTLTGDEVYKLISEVKKNVNVPIIAGVGTNNTKKTIENIKNIEDLNVDGLLVITPYYNKPNQESLYEHFKTVAESTDLPVIIYNVPGRTGVNMSVKTLSKLAEIKNIVAIKEASGDMAQFIRMVNETPEDFLVYSGEDILTLPSLAVGGYGIISVASNVGGKIMGDMIDAFENKDIEKAAEINLKLTNLFDALFVTTNPIPVKYALNSMGFNVGGYRLPLTKPTPEVKRIVDESLTVLQ</sequence>
<evidence type="ECO:0000256" key="3">
    <source>
        <dbReference type="ARBA" id="ARBA00007592"/>
    </source>
</evidence>
<feature type="active site" description="Proton donor/acceptor" evidence="12 14">
    <location>
        <position position="132"/>
    </location>
</feature>
<dbReference type="RefSeq" id="WP_179239822.1">
    <property type="nucleotide sequence ID" value="NZ_JACBNQ010000042.1"/>
</dbReference>
<keyword evidence="7 12" id="KW-0220">Diaminopimelate biosynthesis</keyword>
<dbReference type="GO" id="GO:0019877">
    <property type="term" value="P:diaminopimelate biosynthetic process"/>
    <property type="evidence" value="ECO:0007669"/>
    <property type="project" value="UniProtKB-UniRule"/>
</dbReference>
<feature type="binding site" evidence="12 15">
    <location>
        <position position="202"/>
    </location>
    <ligand>
        <name>pyruvate</name>
        <dbReference type="ChEBI" id="CHEBI:15361"/>
    </ligand>
</feature>
<dbReference type="EC" id="4.3.3.7" evidence="4 12"/>
<evidence type="ECO:0000256" key="4">
    <source>
        <dbReference type="ARBA" id="ARBA00012086"/>
    </source>
</evidence>
<evidence type="ECO:0000256" key="2">
    <source>
        <dbReference type="ARBA" id="ARBA00005120"/>
    </source>
</evidence>
<dbReference type="PRINTS" id="PR00146">
    <property type="entry name" value="DHPICSNTHASE"/>
</dbReference>
<comment type="caution">
    <text evidence="16">The sequence shown here is derived from an EMBL/GenBank/DDBJ whole genome shotgun (WGS) entry which is preliminary data.</text>
</comment>
<evidence type="ECO:0000256" key="15">
    <source>
        <dbReference type="PIRSR" id="PIRSR001365-2"/>
    </source>
</evidence>
<comment type="subunit">
    <text evidence="12">Homotetramer; dimer of dimers.</text>
</comment>
<dbReference type="Proteomes" id="UP000611629">
    <property type="component" value="Unassembled WGS sequence"/>
</dbReference>
<keyword evidence="17" id="KW-1185">Reference proteome</keyword>
<dbReference type="CDD" id="cd00950">
    <property type="entry name" value="DHDPS"/>
    <property type="match status" value="1"/>
</dbReference>
<accession>A0A974BN03</accession>
<evidence type="ECO:0000256" key="5">
    <source>
        <dbReference type="ARBA" id="ARBA00022490"/>
    </source>
</evidence>
<comment type="function">
    <text evidence="1 12">Catalyzes the condensation of (S)-aspartate-beta-semialdehyde [(S)-ASA] and pyruvate to 4-hydroxy-tetrahydrodipicolinate (HTPA).</text>
</comment>
<evidence type="ECO:0000313" key="17">
    <source>
        <dbReference type="Proteomes" id="UP000611629"/>
    </source>
</evidence>
<feature type="site" description="Part of a proton relay during catalysis" evidence="12">
    <location>
        <position position="45"/>
    </location>
</feature>
<dbReference type="PIRSF" id="PIRSF001365">
    <property type="entry name" value="DHDPS"/>
    <property type="match status" value="1"/>
</dbReference>
<dbReference type="InterPro" id="IPR013785">
    <property type="entry name" value="Aldolase_TIM"/>
</dbReference>
<dbReference type="InterPro" id="IPR020624">
    <property type="entry name" value="Schiff_base-form_aldolases_CS"/>
</dbReference>
<organism evidence="16 17">
    <name type="scientific">Sedimentibacter hydroxybenzoicus DSM 7310</name>
    <dbReference type="NCBI Taxonomy" id="1123245"/>
    <lineage>
        <taxon>Bacteria</taxon>
        <taxon>Bacillati</taxon>
        <taxon>Bacillota</taxon>
        <taxon>Tissierellia</taxon>
        <taxon>Sedimentibacter</taxon>
    </lineage>
</organism>
<evidence type="ECO:0000256" key="8">
    <source>
        <dbReference type="ARBA" id="ARBA00023154"/>
    </source>
</evidence>
<keyword evidence="9 12" id="KW-0456">Lyase</keyword>
<dbReference type="PANTHER" id="PTHR12128:SF66">
    <property type="entry name" value="4-HYDROXY-2-OXOGLUTARATE ALDOLASE, MITOCHONDRIAL"/>
    <property type="match status" value="1"/>
</dbReference>
<dbReference type="PANTHER" id="PTHR12128">
    <property type="entry name" value="DIHYDRODIPICOLINATE SYNTHASE"/>
    <property type="match status" value="1"/>
</dbReference>
<dbReference type="GO" id="GO:0005829">
    <property type="term" value="C:cytosol"/>
    <property type="evidence" value="ECO:0007669"/>
    <property type="project" value="TreeGrafter"/>
</dbReference>
<dbReference type="AlphaFoldDB" id="A0A974BN03"/>
<dbReference type="Pfam" id="PF00701">
    <property type="entry name" value="DHDPS"/>
    <property type="match status" value="1"/>
</dbReference>
<feature type="active site" description="Schiff-base intermediate with substrate" evidence="12 14">
    <location>
        <position position="160"/>
    </location>
</feature>
<dbReference type="InterPro" id="IPR002220">
    <property type="entry name" value="DapA-like"/>
</dbReference>
<dbReference type="HAMAP" id="MF_00418">
    <property type="entry name" value="DapA"/>
    <property type="match status" value="1"/>
</dbReference>
<dbReference type="InterPro" id="IPR005263">
    <property type="entry name" value="DapA"/>
</dbReference>
<dbReference type="InterPro" id="IPR020625">
    <property type="entry name" value="Schiff_base-form_aldolases_AS"/>
</dbReference>
<dbReference type="PROSITE" id="PS00665">
    <property type="entry name" value="DHDPS_1"/>
    <property type="match status" value="1"/>
</dbReference>